<keyword evidence="1" id="KW-1133">Transmembrane helix</keyword>
<proteinExistence type="predicted"/>
<gene>
    <name evidence="3" type="ORF">BM524_20940</name>
</gene>
<keyword evidence="1" id="KW-0812">Transmembrane</keyword>
<accession>A0AAC9NT07</accession>
<keyword evidence="3" id="KW-0614">Plasmid</keyword>
<evidence type="ECO:0000256" key="2">
    <source>
        <dbReference type="SAM" id="SignalP"/>
    </source>
</evidence>
<feature type="transmembrane region" description="Helical" evidence="1">
    <location>
        <begin position="194"/>
        <end position="211"/>
    </location>
</feature>
<dbReference type="EMBL" id="CP018025">
    <property type="protein sequence ID" value="APD92370.1"/>
    <property type="molecule type" value="Genomic_DNA"/>
</dbReference>
<dbReference type="Proteomes" id="UP000182101">
    <property type="component" value="Plasmid pAMCP48-600"/>
</dbReference>
<evidence type="ECO:0000313" key="4">
    <source>
        <dbReference type="Proteomes" id="UP000182101"/>
    </source>
</evidence>
<keyword evidence="2" id="KW-0732">Signal</keyword>
<geneLocation type="plasmid" evidence="4">
    <name>pamcp48-600</name>
</geneLocation>
<evidence type="ECO:0000256" key="1">
    <source>
        <dbReference type="SAM" id="Phobius"/>
    </source>
</evidence>
<dbReference type="AlphaFoldDB" id="A0AAC9NT07"/>
<feature type="chain" id="PRO_5041991366" description="PEP-CTERM sorting domain-containing protein" evidence="2">
    <location>
        <begin position="22"/>
        <end position="217"/>
    </location>
</feature>
<sequence>MKLITLTFALMLSLLPGIAKSEWLVQNYSNTNNLTNDVITIVFTDLGEHDYVKLNWDLYLMDTWDGYDTNYSWSTDYWGFSVDGVAQEWAFHQNPTASADTNPDKTSEQYRAGDSFFDNAPVTSYKGWFRYYNDFNDGWVFEHDSDTLTLTFYAHGLQSPEDESWAIDRLYVATSDDEVHLDGLGNLQDVNTPFQPAILFMFALCPLVNMFKRKSRK</sequence>
<name>A0AAC9NT07_9ALTE</name>
<organism evidence="3 4">
    <name type="scientific">Alteromonas mediterranea</name>
    <dbReference type="NCBI Taxonomy" id="314275"/>
    <lineage>
        <taxon>Bacteria</taxon>
        <taxon>Pseudomonadati</taxon>
        <taxon>Pseudomonadota</taxon>
        <taxon>Gammaproteobacteria</taxon>
        <taxon>Alteromonadales</taxon>
        <taxon>Alteromonadaceae</taxon>
        <taxon>Alteromonas/Salinimonas group</taxon>
        <taxon>Alteromonas</taxon>
    </lineage>
</organism>
<evidence type="ECO:0008006" key="5">
    <source>
        <dbReference type="Google" id="ProtNLM"/>
    </source>
</evidence>
<dbReference type="RefSeq" id="WP_071960984.1">
    <property type="nucleotide sequence ID" value="NZ_CP018025.1"/>
</dbReference>
<keyword evidence="1" id="KW-0472">Membrane</keyword>
<reference evidence="3 4" key="1">
    <citation type="submission" date="2016-11" db="EMBL/GenBank/DDBJ databases">
        <title>Networking in microbes: conjugative elements and plasmids in the genus Alteromonas.</title>
        <authorList>
            <person name="Lopez-Perez M."/>
            <person name="Ramon-Marco N."/>
            <person name="Rodriguez-Valera F."/>
        </authorList>
    </citation>
    <scope>NUCLEOTIDE SEQUENCE [LARGE SCALE GENOMIC DNA]</scope>
    <source>
        <strain evidence="3 4">CP48</strain>
        <plasmid evidence="4">pamcp48-600</plasmid>
    </source>
</reference>
<evidence type="ECO:0000313" key="3">
    <source>
        <dbReference type="EMBL" id="APD92370.1"/>
    </source>
</evidence>
<protein>
    <recommendedName>
        <fullName evidence="5">PEP-CTERM sorting domain-containing protein</fullName>
    </recommendedName>
</protein>
<feature type="signal peptide" evidence="2">
    <location>
        <begin position="1"/>
        <end position="21"/>
    </location>
</feature>